<dbReference type="InterPro" id="IPR018732">
    <property type="entry name" value="Dpy-19/Dpy-19-like"/>
</dbReference>
<sequence length="152" mass="17742">LMEWIQSSTLPNSSWTGSMQLMAGIKACTGRRLANHPHFEDKWLRDRTRRVYQVYGRKSMHEVNKILQNENIDYIILEDSICLAPSTGCSTNDIIDITNGEKIDSDLSEADWLAGNEIRFCERVRYQDEEARKYFILVFVNRTFRVYSVINV</sequence>
<evidence type="ECO:0000313" key="8">
    <source>
        <dbReference type="Proteomes" id="UP000038040"/>
    </source>
</evidence>
<accession>A0A0N4UNB0</accession>
<evidence type="ECO:0000256" key="1">
    <source>
        <dbReference type="ARBA" id="ARBA00004141"/>
    </source>
</evidence>
<dbReference type="AlphaFoldDB" id="A0A0N4UNB0"/>
<name>A0A0N4UNB0_DRAME</name>
<keyword evidence="7" id="KW-0472">Membrane</keyword>
<organism evidence="8 9">
    <name type="scientific">Dracunculus medinensis</name>
    <name type="common">Guinea worm</name>
    <dbReference type="NCBI Taxonomy" id="318479"/>
    <lineage>
        <taxon>Eukaryota</taxon>
        <taxon>Metazoa</taxon>
        <taxon>Ecdysozoa</taxon>
        <taxon>Nematoda</taxon>
        <taxon>Chromadorea</taxon>
        <taxon>Rhabditida</taxon>
        <taxon>Spirurina</taxon>
        <taxon>Dracunculoidea</taxon>
        <taxon>Dracunculidae</taxon>
        <taxon>Dracunculus</taxon>
    </lineage>
</organism>
<dbReference type="WBParaSite" id="DME_0000938501-mRNA-1">
    <property type="protein sequence ID" value="DME_0000938501-mRNA-1"/>
    <property type="gene ID" value="DME_0000938501"/>
</dbReference>
<dbReference type="GO" id="GO:0005637">
    <property type="term" value="C:nuclear inner membrane"/>
    <property type="evidence" value="ECO:0007669"/>
    <property type="project" value="TreeGrafter"/>
</dbReference>
<keyword evidence="6" id="KW-1133">Transmembrane helix</keyword>
<comment type="subcellular location">
    <subcellularLocation>
        <location evidence="1">Membrane</location>
        <topology evidence="1">Multi-pass membrane protein</topology>
    </subcellularLocation>
</comment>
<keyword evidence="4" id="KW-0808">Transferase</keyword>
<evidence type="ECO:0000256" key="4">
    <source>
        <dbReference type="ARBA" id="ARBA00022679"/>
    </source>
</evidence>
<dbReference type="PANTHER" id="PTHR31488">
    <property type="entry name" value="DPY-19-LIKE 1, LIKE (H. SAPIENS)"/>
    <property type="match status" value="1"/>
</dbReference>
<reference evidence="9" key="1">
    <citation type="submission" date="2017-02" db="UniProtKB">
        <authorList>
            <consortium name="WormBaseParasite"/>
        </authorList>
    </citation>
    <scope>IDENTIFICATION</scope>
</reference>
<evidence type="ECO:0000256" key="6">
    <source>
        <dbReference type="ARBA" id="ARBA00022989"/>
    </source>
</evidence>
<comment type="similarity">
    <text evidence="2">Belongs to the dpy-19 family.</text>
</comment>
<proteinExistence type="inferred from homology"/>
<evidence type="ECO:0000256" key="5">
    <source>
        <dbReference type="ARBA" id="ARBA00022692"/>
    </source>
</evidence>
<dbReference type="GO" id="GO:0000030">
    <property type="term" value="F:mannosyltransferase activity"/>
    <property type="evidence" value="ECO:0007669"/>
    <property type="project" value="TreeGrafter"/>
</dbReference>
<evidence type="ECO:0000313" key="9">
    <source>
        <dbReference type="WBParaSite" id="DME_0000938501-mRNA-1"/>
    </source>
</evidence>
<dbReference type="PANTHER" id="PTHR31488:SF3">
    <property type="entry name" value="C-MANNOSYLTRANSFERASE DPY19L3"/>
    <property type="match status" value="1"/>
</dbReference>
<evidence type="ECO:0000256" key="3">
    <source>
        <dbReference type="ARBA" id="ARBA00022676"/>
    </source>
</evidence>
<dbReference type="Pfam" id="PF10034">
    <property type="entry name" value="Dpy19"/>
    <property type="match status" value="1"/>
</dbReference>
<keyword evidence="3" id="KW-0328">Glycosyltransferase</keyword>
<dbReference type="Proteomes" id="UP000038040">
    <property type="component" value="Unplaced"/>
</dbReference>
<evidence type="ECO:0000256" key="7">
    <source>
        <dbReference type="ARBA" id="ARBA00023136"/>
    </source>
</evidence>
<evidence type="ECO:0000256" key="2">
    <source>
        <dbReference type="ARBA" id="ARBA00008744"/>
    </source>
</evidence>
<keyword evidence="5" id="KW-0812">Transmembrane</keyword>
<protein>
    <submittedName>
        <fullName evidence="9">YqaJ domain-containing protein</fullName>
    </submittedName>
</protein>